<keyword evidence="3" id="KW-1185">Reference proteome</keyword>
<evidence type="ECO:0000313" key="3">
    <source>
        <dbReference type="Proteomes" id="UP001621512"/>
    </source>
</evidence>
<dbReference type="InterPro" id="IPR029069">
    <property type="entry name" value="HotDog_dom_sf"/>
</dbReference>
<dbReference type="EMBL" id="CP108341">
    <property type="protein sequence ID" value="WTW31535.1"/>
    <property type="molecule type" value="Genomic_DNA"/>
</dbReference>
<gene>
    <name evidence="2" type="ORF">OHU35_38080</name>
</gene>
<organism evidence="2 3">
    <name type="scientific">Streptomyces purpurascens</name>
    <dbReference type="NCBI Taxonomy" id="1924"/>
    <lineage>
        <taxon>Bacteria</taxon>
        <taxon>Bacillati</taxon>
        <taxon>Actinomycetota</taxon>
        <taxon>Actinomycetes</taxon>
        <taxon>Kitasatosporales</taxon>
        <taxon>Streptomycetaceae</taxon>
        <taxon>Streptomyces</taxon>
    </lineage>
</organism>
<dbReference type="Gene3D" id="3.10.129.10">
    <property type="entry name" value="Hotdog Thioesterase"/>
    <property type="match status" value="1"/>
</dbReference>
<sequence length="290" mass="31821">MQPTSPAPLGSYVESWTPGPLTDEDPLATGPVAALSAALDLPGTVAEAGDPLPPLWHWLHFLTWPAQRDLGADGHPLDGHFLPPLPDRQRMWAGGRCEITEPLRLGTPAVRVSSLASVTAKRGRTGELLFVTERREFRQGGRTCLVEEQDIVYRSGRSTGQHPSAVDESALPRPDDPWQLPLRPDPPLLFRFSALTANAHRIHYDAPYCRDEEGYPGLVVHGPLLALLMLELPRRRAPARQVRSLSYRLRHPAFAGEALAACGTPAGDHAELRVATHREERHATAEVTFA</sequence>
<evidence type="ECO:0008006" key="4">
    <source>
        <dbReference type="Google" id="ProtNLM"/>
    </source>
</evidence>
<dbReference type="InterPro" id="IPR052741">
    <property type="entry name" value="Mitochondrial_HTD2"/>
</dbReference>
<reference evidence="2 3" key="1">
    <citation type="submission" date="2022-10" db="EMBL/GenBank/DDBJ databases">
        <title>The complete genomes of actinobacterial strains from the NBC collection.</title>
        <authorList>
            <person name="Joergensen T.S."/>
            <person name="Alvarez Arevalo M."/>
            <person name="Sterndorff E.B."/>
            <person name="Faurdal D."/>
            <person name="Vuksanovic O."/>
            <person name="Mourched A.-S."/>
            <person name="Charusanti P."/>
            <person name="Shaw S."/>
            <person name="Blin K."/>
            <person name="Weber T."/>
        </authorList>
    </citation>
    <scope>NUCLEOTIDE SEQUENCE [LARGE SCALE GENOMIC DNA]</scope>
    <source>
        <strain evidence="2 3">NBC_00017</strain>
    </source>
</reference>
<proteinExistence type="predicted"/>
<accession>A0ABZ1MWK6</accession>
<dbReference type="PANTHER" id="PTHR28152">
    <property type="entry name" value="HYDROXYACYL-THIOESTER DEHYDRATASE TYPE 2, MITOCHONDRIAL"/>
    <property type="match status" value="1"/>
</dbReference>
<feature type="region of interest" description="Disordered" evidence="1">
    <location>
        <begin position="1"/>
        <end position="25"/>
    </location>
</feature>
<dbReference type="RefSeq" id="WP_359890177.1">
    <property type="nucleotide sequence ID" value="NZ_CP108341.1"/>
</dbReference>
<dbReference type="PANTHER" id="PTHR28152:SF1">
    <property type="entry name" value="HYDROXYACYL-THIOESTER DEHYDRATASE TYPE 2, MITOCHONDRIAL"/>
    <property type="match status" value="1"/>
</dbReference>
<protein>
    <recommendedName>
        <fullName evidence="4">3-methylfumaryl-CoA hydratase</fullName>
    </recommendedName>
</protein>
<evidence type="ECO:0000256" key="1">
    <source>
        <dbReference type="SAM" id="MobiDB-lite"/>
    </source>
</evidence>
<dbReference type="SUPFAM" id="SSF54637">
    <property type="entry name" value="Thioesterase/thiol ester dehydrase-isomerase"/>
    <property type="match status" value="1"/>
</dbReference>
<evidence type="ECO:0000313" key="2">
    <source>
        <dbReference type="EMBL" id="WTW31535.1"/>
    </source>
</evidence>
<name>A0ABZ1MWK6_STREF</name>
<dbReference type="Proteomes" id="UP001621512">
    <property type="component" value="Chromosome"/>
</dbReference>